<feature type="transmembrane region" description="Helical" evidence="6">
    <location>
        <begin position="454"/>
        <end position="472"/>
    </location>
</feature>
<keyword evidence="8" id="KW-1185">Reference proteome</keyword>
<feature type="transmembrane region" description="Helical" evidence="6">
    <location>
        <begin position="254"/>
        <end position="280"/>
    </location>
</feature>
<evidence type="ECO:0000256" key="1">
    <source>
        <dbReference type="ARBA" id="ARBA00004651"/>
    </source>
</evidence>
<comment type="caution">
    <text evidence="7">The sequence shown here is derived from an EMBL/GenBank/DDBJ whole genome shotgun (WGS) entry which is preliminary data.</text>
</comment>
<gene>
    <name evidence="7" type="ORF">C4S77_12660</name>
</gene>
<dbReference type="GO" id="GO:0015297">
    <property type="term" value="F:antiporter activity"/>
    <property type="evidence" value="ECO:0007669"/>
    <property type="project" value="InterPro"/>
</dbReference>
<reference evidence="7 8" key="1">
    <citation type="submission" date="2018-02" db="EMBL/GenBank/DDBJ databases">
        <title>Genome sequences of Apibacter spp., gut symbionts of Asian honey bees.</title>
        <authorList>
            <person name="Kwong W.K."/>
            <person name="Steele M.I."/>
            <person name="Moran N.A."/>
        </authorList>
    </citation>
    <scope>NUCLEOTIDE SEQUENCE [LARGE SCALE GENOMIC DNA]</scope>
    <source>
        <strain evidence="8">wkB301</strain>
    </source>
</reference>
<dbReference type="Proteomes" id="UP000238042">
    <property type="component" value="Unassembled WGS sequence"/>
</dbReference>
<feature type="transmembrane region" description="Helical" evidence="6">
    <location>
        <begin position="148"/>
        <end position="169"/>
    </location>
</feature>
<comment type="subcellular location">
    <subcellularLocation>
        <location evidence="1">Cell membrane</location>
        <topology evidence="1">Multi-pass membrane protein</topology>
    </subcellularLocation>
</comment>
<dbReference type="InterPro" id="IPR050833">
    <property type="entry name" value="Poly_Biosynth_Transport"/>
</dbReference>
<feature type="transmembrane region" description="Helical" evidence="6">
    <location>
        <begin position="217"/>
        <end position="234"/>
    </location>
</feature>
<name>A0A2S8A4K1_9FLAO</name>
<feature type="transmembrane region" description="Helical" evidence="6">
    <location>
        <begin position="425"/>
        <end position="442"/>
    </location>
</feature>
<organism evidence="7 8">
    <name type="scientific">Apibacter adventoris</name>
    <dbReference type="NCBI Taxonomy" id="1679466"/>
    <lineage>
        <taxon>Bacteria</taxon>
        <taxon>Pseudomonadati</taxon>
        <taxon>Bacteroidota</taxon>
        <taxon>Flavobacteriia</taxon>
        <taxon>Flavobacteriales</taxon>
        <taxon>Weeksellaceae</taxon>
        <taxon>Apibacter</taxon>
    </lineage>
</organism>
<keyword evidence="4 6" id="KW-1133">Transmembrane helix</keyword>
<evidence type="ECO:0000313" key="7">
    <source>
        <dbReference type="EMBL" id="PQL89485.1"/>
    </source>
</evidence>
<keyword evidence="5 6" id="KW-0472">Membrane</keyword>
<keyword evidence="2" id="KW-1003">Cell membrane</keyword>
<dbReference type="RefSeq" id="WP_105247867.1">
    <property type="nucleotide sequence ID" value="NZ_PSZM01000047.1"/>
</dbReference>
<dbReference type="InterPro" id="IPR002528">
    <property type="entry name" value="MATE_fam"/>
</dbReference>
<evidence type="ECO:0000256" key="6">
    <source>
        <dbReference type="SAM" id="Phobius"/>
    </source>
</evidence>
<sequence>MGIVARQGIKYSIISYLSFLLGTFSTIFIYPTNTQFLGQLRFIQPAAELIYPFVVFGLSFANIRFHQKFKAQNQQIDFLEFSVKFIFCNFIFILLIYLILAYTIPLIRDTNYWKMRYYIMPTVLILALTQLFARYISNFKRVAITGIFENFFPKLGSLITFIFCVYLGISHKISLYIFILFFAFGLIGIIYYFFHLNKDKKSGTLSILKDKEFKSELFYFCLFAVLGNLGNQLALKIDNIMIAELIDYKQNGVYSILISIVGFLSVPLLGVFAISGPIIVEKLETHKWEELREFYQKISRFLFLFGTILLSCIFSGMDYLFHLMKNGQDLINAKSVVYILGFATLFDLATGFNSQIINYSKYYRFNIYAMLLLAVLTIISNWIFIVHFHLGIEGVSLATAISLTIFNIVKVIFNYKKFGIQPFTKIFIPILLTGVVSVLIAYTVPDFTNNLCNLILKPSIVLCIFFISNFGFKFIPLQQIFKTNFKNFLTGK</sequence>
<feature type="transmembrane region" description="Helical" evidence="6">
    <location>
        <begin position="42"/>
        <end position="65"/>
    </location>
</feature>
<evidence type="ECO:0000256" key="3">
    <source>
        <dbReference type="ARBA" id="ARBA00022692"/>
    </source>
</evidence>
<feature type="transmembrane region" description="Helical" evidence="6">
    <location>
        <begin position="86"/>
        <end position="105"/>
    </location>
</feature>
<proteinExistence type="predicted"/>
<feature type="transmembrane region" description="Helical" evidence="6">
    <location>
        <begin position="301"/>
        <end position="323"/>
    </location>
</feature>
<feature type="transmembrane region" description="Helical" evidence="6">
    <location>
        <begin position="394"/>
        <end position="413"/>
    </location>
</feature>
<feature type="transmembrane region" description="Helical" evidence="6">
    <location>
        <begin position="335"/>
        <end position="353"/>
    </location>
</feature>
<dbReference type="EMBL" id="PSZM01000047">
    <property type="protein sequence ID" value="PQL89485.1"/>
    <property type="molecule type" value="Genomic_DNA"/>
</dbReference>
<feature type="transmembrane region" description="Helical" evidence="6">
    <location>
        <begin position="175"/>
        <end position="196"/>
    </location>
</feature>
<evidence type="ECO:0000256" key="4">
    <source>
        <dbReference type="ARBA" id="ARBA00022989"/>
    </source>
</evidence>
<dbReference type="PANTHER" id="PTHR30250:SF11">
    <property type="entry name" value="O-ANTIGEN TRANSPORTER-RELATED"/>
    <property type="match status" value="1"/>
</dbReference>
<dbReference type="Pfam" id="PF01554">
    <property type="entry name" value="MatE"/>
    <property type="match status" value="1"/>
</dbReference>
<evidence type="ECO:0000313" key="8">
    <source>
        <dbReference type="Proteomes" id="UP000238042"/>
    </source>
</evidence>
<feature type="transmembrane region" description="Helical" evidence="6">
    <location>
        <begin position="117"/>
        <end position="136"/>
    </location>
</feature>
<evidence type="ECO:0000256" key="5">
    <source>
        <dbReference type="ARBA" id="ARBA00023136"/>
    </source>
</evidence>
<dbReference type="GO" id="GO:0005886">
    <property type="term" value="C:plasma membrane"/>
    <property type="evidence" value="ECO:0007669"/>
    <property type="project" value="UniProtKB-SubCell"/>
</dbReference>
<dbReference type="AlphaFoldDB" id="A0A2S8A4K1"/>
<dbReference type="PANTHER" id="PTHR30250">
    <property type="entry name" value="PST FAMILY PREDICTED COLANIC ACID TRANSPORTER"/>
    <property type="match status" value="1"/>
</dbReference>
<evidence type="ECO:0000256" key="2">
    <source>
        <dbReference type="ARBA" id="ARBA00022475"/>
    </source>
</evidence>
<feature type="transmembrane region" description="Helical" evidence="6">
    <location>
        <begin position="365"/>
        <end position="388"/>
    </location>
</feature>
<protein>
    <submittedName>
        <fullName evidence="7">Polysaccharide biosynthesis protein</fullName>
    </submittedName>
</protein>
<keyword evidence="3 6" id="KW-0812">Transmembrane</keyword>
<accession>A0A2S8A4K1</accession>
<dbReference type="GO" id="GO:0042910">
    <property type="term" value="F:xenobiotic transmembrane transporter activity"/>
    <property type="evidence" value="ECO:0007669"/>
    <property type="project" value="InterPro"/>
</dbReference>
<dbReference type="OrthoDB" id="88014at2"/>
<feature type="transmembrane region" description="Helical" evidence="6">
    <location>
        <begin position="12"/>
        <end position="30"/>
    </location>
</feature>